<evidence type="ECO:0000256" key="5">
    <source>
        <dbReference type="ARBA" id="ARBA00022723"/>
    </source>
</evidence>
<evidence type="ECO:0000256" key="8">
    <source>
        <dbReference type="ARBA" id="ARBA00022842"/>
    </source>
</evidence>
<dbReference type="PANTHER" id="PTHR47707:SF1">
    <property type="entry name" value="NUDIX HYDROLASE FAMILY PROTEIN"/>
    <property type="match status" value="1"/>
</dbReference>
<dbReference type="GO" id="GO:0006260">
    <property type="term" value="P:DNA replication"/>
    <property type="evidence" value="ECO:0007669"/>
    <property type="project" value="UniProtKB-KW"/>
</dbReference>
<evidence type="ECO:0000256" key="9">
    <source>
        <dbReference type="ARBA" id="ARBA00023204"/>
    </source>
</evidence>
<keyword evidence="4" id="KW-0235">DNA replication</keyword>
<name>A0A089NDL7_9BACL</name>
<dbReference type="SUPFAM" id="SSF55811">
    <property type="entry name" value="Nudix"/>
    <property type="match status" value="1"/>
</dbReference>
<dbReference type="GO" id="GO:0046872">
    <property type="term" value="F:metal ion binding"/>
    <property type="evidence" value="ECO:0007669"/>
    <property type="project" value="UniProtKB-KW"/>
</dbReference>
<comment type="similarity">
    <text evidence="2">Belongs to the Nudix hydrolase family.</text>
</comment>
<dbReference type="InterPro" id="IPR029119">
    <property type="entry name" value="MutY_C"/>
</dbReference>
<dbReference type="KEGG" id="pgm:PGRAT_05120"/>
<dbReference type="CDD" id="cd03425">
    <property type="entry name" value="NUDIX_MutT_NudA_like"/>
    <property type="match status" value="1"/>
</dbReference>
<evidence type="ECO:0000256" key="3">
    <source>
        <dbReference type="ARBA" id="ARBA00022457"/>
    </source>
</evidence>
<proteinExistence type="inferred from homology"/>
<dbReference type="InterPro" id="IPR020476">
    <property type="entry name" value="Nudix_hydrolase"/>
</dbReference>
<dbReference type="Proteomes" id="UP000029500">
    <property type="component" value="Chromosome"/>
</dbReference>
<keyword evidence="7 13" id="KW-0378">Hydrolase</keyword>
<dbReference type="AlphaFoldDB" id="A0A089NDL7"/>
<evidence type="ECO:0000256" key="7">
    <source>
        <dbReference type="ARBA" id="ARBA00022801"/>
    </source>
</evidence>
<evidence type="ECO:0000259" key="12">
    <source>
        <dbReference type="PROSITE" id="PS51462"/>
    </source>
</evidence>
<evidence type="ECO:0000256" key="1">
    <source>
        <dbReference type="ARBA" id="ARBA00001946"/>
    </source>
</evidence>
<dbReference type="PROSITE" id="PS00893">
    <property type="entry name" value="NUDIX_BOX"/>
    <property type="match status" value="1"/>
</dbReference>
<evidence type="ECO:0000256" key="4">
    <source>
        <dbReference type="ARBA" id="ARBA00022705"/>
    </source>
</evidence>
<dbReference type="PANTHER" id="PTHR47707">
    <property type="entry name" value="8-OXO-DGTP DIPHOSPHATASE"/>
    <property type="match status" value="1"/>
</dbReference>
<keyword evidence="14" id="KW-1185">Reference proteome</keyword>
<gene>
    <name evidence="13" type="ORF">PGRAT_05120</name>
</gene>
<dbReference type="Gene3D" id="3.90.79.10">
    <property type="entry name" value="Nucleoside Triphosphate Pyrophosphohydrolase"/>
    <property type="match status" value="1"/>
</dbReference>
<dbReference type="PRINTS" id="PR00502">
    <property type="entry name" value="NUDIXFAMILY"/>
</dbReference>
<keyword evidence="8" id="KW-0460">Magnesium</keyword>
<keyword evidence="5" id="KW-0479">Metal-binding</keyword>
<dbReference type="InterPro" id="IPR000086">
    <property type="entry name" value="NUDIX_hydrolase_dom"/>
</dbReference>
<dbReference type="InterPro" id="IPR047127">
    <property type="entry name" value="MutT-like"/>
</dbReference>
<dbReference type="GO" id="GO:0035539">
    <property type="term" value="F:8-oxo-7,8-dihydrodeoxyguanosine triphosphate pyrophosphatase activity"/>
    <property type="evidence" value="ECO:0007669"/>
    <property type="project" value="UniProtKB-EC"/>
</dbReference>
<comment type="cofactor">
    <cofactor evidence="1">
        <name>Mg(2+)</name>
        <dbReference type="ChEBI" id="CHEBI:18420"/>
    </cofactor>
</comment>
<dbReference type="GO" id="GO:0044716">
    <property type="term" value="F:8-oxo-GDP phosphatase activity"/>
    <property type="evidence" value="ECO:0007669"/>
    <property type="project" value="TreeGrafter"/>
</dbReference>
<dbReference type="InterPro" id="IPR020084">
    <property type="entry name" value="NUDIX_hydrolase_CS"/>
</dbReference>
<reference evidence="13 14" key="1">
    <citation type="submission" date="2014-08" db="EMBL/GenBank/DDBJ databases">
        <title>Comparative genomics of the Paenibacillus odorifer group.</title>
        <authorList>
            <person name="den Bakker H.C."/>
            <person name="Tsai Y.-C."/>
            <person name="Martin N."/>
            <person name="Korlach J."/>
            <person name="Wiedmann M."/>
        </authorList>
    </citation>
    <scope>NUCLEOTIDE SEQUENCE [LARGE SCALE GENOMIC DNA]</scope>
    <source>
        <strain evidence="13 14">DSM 15220</strain>
    </source>
</reference>
<dbReference type="PROSITE" id="PS51462">
    <property type="entry name" value="NUDIX"/>
    <property type="match status" value="1"/>
</dbReference>
<dbReference type="GO" id="GO:0006281">
    <property type="term" value="P:DNA repair"/>
    <property type="evidence" value="ECO:0007669"/>
    <property type="project" value="UniProtKB-KW"/>
</dbReference>
<evidence type="ECO:0000256" key="10">
    <source>
        <dbReference type="ARBA" id="ARBA00035861"/>
    </source>
</evidence>
<evidence type="ECO:0000313" key="13">
    <source>
        <dbReference type="EMBL" id="AIQ67084.1"/>
    </source>
</evidence>
<sequence length="129" mass="14606">MIEVAAAIIYNHEGRILIARRRQGKSQAGLWEFPGGKLEDGEDAPACLRRELMEEMGIAILPYAAFGVNEHNYDGFTIRLIAWEAEYLEGRITLSDHDAFRWVTAEELDGFAFAPADIPFVNRLLEPLR</sequence>
<dbReference type="GO" id="GO:0044715">
    <property type="term" value="F:8-oxo-dGDP phosphatase activity"/>
    <property type="evidence" value="ECO:0007669"/>
    <property type="project" value="TreeGrafter"/>
</dbReference>
<evidence type="ECO:0000256" key="11">
    <source>
        <dbReference type="ARBA" id="ARBA00038905"/>
    </source>
</evidence>
<dbReference type="EC" id="3.6.1.55" evidence="11"/>
<evidence type="ECO:0000256" key="2">
    <source>
        <dbReference type="ARBA" id="ARBA00005582"/>
    </source>
</evidence>
<keyword evidence="3" id="KW-0515">Mutator protein</keyword>
<evidence type="ECO:0000256" key="6">
    <source>
        <dbReference type="ARBA" id="ARBA00022763"/>
    </source>
</evidence>
<dbReference type="InterPro" id="IPR015797">
    <property type="entry name" value="NUDIX_hydrolase-like_dom_sf"/>
</dbReference>
<evidence type="ECO:0000313" key="14">
    <source>
        <dbReference type="Proteomes" id="UP000029500"/>
    </source>
</evidence>
<dbReference type="EMBL" id="CP009287">
    <property type="protein sequence ID" value="AIQ67084.1"/>
    <property type="molecule type" value="Genomic_DNA"/>
</dbReference>
<dbReference type="STRING" id="189425.PGRAT_05120"/>
<accession>A0A089NDL7</accession>
<comment type="catalytic activity">
    <reaction evidence="10">
        <text>8-oxo-dGTP + H2O = 8-oxo-dGMP + diphosphate + H(+)</text>
        <dbReference type="Rhea" id="RHEA:31575"/>
        <dbReference type="ChEBI" id="CHEBI:15377"/>
        <dbReference type="ChEBI" id="CHEBI:15378"/>
        <dbReference type="ChEBI" id="CHEBI:33019"/>
        <dbReference type="ChEBI" id="CHEBI:63224"/>
        <dbReference type="ChEBI" id="CHEBI:77896"/>
        <dbReference type="EC" id="3.6.1.55"/>
    </reaction>
</comment>
<dbReference type="RefSeq" id="WP_025708516.1">
    <property type="nucleotide sequence ID" value="NZ_CP009287.1"/>
</dbReference>
<dbReference type="eggNOG" id="COG0494">
    <property type="taxonomic scope" value="Bacteria"/>
</dbReference>
<feature type="domain" description="Nudix hydrolase" evidence="12">
    <location>
        <begin position="1"/>
        <end position="126"/>
    </location>
</feature>
<keyword evidence="9" id="KW-0234">DNA repair</keyword>
<dbReference type="Pfam" id="PF14815">
    <property type="entry name" value="NUDIX_4"/>
    <property type="match status" value="1"/>
</dbReference>
<dbReference type="OrthoDB" id="9810648at2"/>
<dbReference type="HOGENOM" id="CLU_037162_19_3_9"/>
<keyword evidence="6" id="KW-0227">DNA damage</keyword>
<organism evidence="13 14">
    <name type="scientific">Paenibacillus graminis</name>
    <dbReference type="NCBI Taxonomy" id="189425"/>
    <lineage>
        <taxon>Bacteria</taxon>
        <taxon>Bacillati</taxon>
        <taxon>Bacillota</taxon>
        <taxon>Bacilli</taxon>
        <taxon>Bacillales</taxon>
        <taxon>Paenibacillaceae</taxon>
        <taxon>Paenibacillus</taxon>
    </lineage>
</organism>
<protein>
    <recommendedName>
        <fullName evidence="11">8-oxo-dGTP diphosphatase</fullName>
        <ecNumber evidence="11">3.6.1.55</ecNumber>
    </recommendedName>
</protein>
<dbReference type="GO" id="GO:0008413">
    <property type="term" value="F:8-oxo-7,8-dihydroguanosine triphosphate pyrophosphatase activity"/>
    <property type="evidence" value="ECO:0007669"/>
    <property type="project" value="TreeGrafter"/>
</dbReference>